<sequence>MAACSGGGDGAENQLPLTNRVWLTSVPKKADDVVGALVVFEAKGRRQFGALYHGSLLRGTFELFEWQPDEHDGRARMRLLQDDKSVKIRTESCEPDHGLDACILLHGDPLGAVRYQSKRIWGLRGRPAISSPLELDVAGDVRDLLQADPELAALLAEET</sequence>
<organism evidence="1 2">
    <name type="scientific">Nannocystis pusilla</name>
    <dbReference type="NCBI Taxonomy" id="889268"/>
    <lineage>
        <taxon>Bacteria</taxon>
        <taxon>Pseudomonadati</taxon>
        <taxon>Myxococcota</taxon>
        <taxon>Polyangia</taxon>
        <taxon>Nannocystales</taxon>
        <taxon>Nannocystaceae</taxon>
        <taxon>Nannocystis</taxon>
    </lineage>
</organism>
<keyword evidence="2" id="KW-1185">Reference proteome</keyword>
<proteinExistence type="predicted"/>
<reference evidence="1" key="1">
    <citation type="submission" date="2021-08" db="EMBL/GenBank/DDBJ databases">
        <authorList>
            <person name="Stevens D.C."/>
        </authorList>
    </citation>
    <scope>NUCLEOTIDE SEQUENCE</scope>
    <source>
        <strain evidence="1">DSM 53165</strain>
    </source>
</reference>
<accession>A0ABS7TIF4</accession>
<name>A0ABS7TIF4_9BACT</name>
<gene>
    <name evidence="1" type="ORF">K7C98_01940</name>
</gene>
<dbReference type="Proteomes" id="UP001139031">
    <property type="component" value="Unassembled WGS sequence"/>
</dbReference>
<dbReference type="EMBL" id="JAIRAU010000001">
    <property type="protein sequence ID" value="MBZ5707999.1"/>
    <property type="molecule type" value="Genomic_DNA"/>
</dbReference>
<comment type="caution">
    <text evidence="1">The sequence shown here is derived from an EMBL/GenBank/DDBJ whole genome shotgun (WGS) entry which is preliminary data.</text>
</comment>
<evidence type="ECO:0000313" key="2">
    <source>
        <dbReference type="Proteomes" id="UP001139031"/>
    </source>
</evidence>
<evidence type="ECO:0000313" key="1">
    <source>
        <dbReference type="EMBL" id="MBZ5707999.1"/>
    </source>
</evidence>
<dbReference type="RefSeq" id="WP_224189758.1">
    <property type="nucleotide sequence ID" value="NZ_JAIRAU010000001.1"/>
</dbReference>
<protein>
    <submittedName>
        <fullName evidence="1">Uncharacterized protein</fullName>
    </submittedName>
</protein>